<dbReference type="RefSeq" id="WP_186890309.1">
    <property type="nucleotide sequence ID" value="NZ_JACOFU010000002.1"/>
</dbReference>
<proteinExistence type="predicted"/>
<gene>
    <name evidence="2" type="ORF">H8K33_07275</name>
</gene>
<feature type="domain" description="RNase H type-1" evidence="1">
    <location>
        <begin position="87"/>
        <end position="217"/>
    </location>
</feature>
<dbReference type="Pfam" id="PF13456">
    <property type="entry name" value="RVT_3"/>
    <property type="match status" value="1"/>
</dbReference>
<dbReference type="PANTHER" id="PTHR48475:SF1">
    <property type="entry name" value="RNASE H TYPE-1 DOMAIN-CONTAINING PROTEIN"/>
    <property type="match status" value="1"/>
</dbReference>
<protein>
    <submittedName>
        <fullName evidence="2">Ribonuclease HI family protein</fullName>
    </submittedName>
</protein>
<dbReference type="PROSITE" id="PS50879">
    <property type="entry name" value="RNASE_H_1"/>
    <property type="match status" value="1"/>
</dbReference>
<organism evidence="2 3">
    <name type="scientific">Undibacterium amnicola</name>
    <dbReference type="NCBI Taxonomy" id="1834038"/>
    <lineage>
        <taxon>Bacteria</taxon>
        <taxon>Pseudomonadati</taxon>
        <taxon>Pseudomonadota</taxon>
        <taxon>Betaproteobacteria</taxon>
        <taxon>Burkholderiales</taxon>
        <taxon>Oxalobacteraceae</taxon>
        <taxon>Undibacterium</taxon>
    </lineage>
</organism>
<sequence length="221" mass="24838">MHRDFETMKMLAFHRELVASRRLAHSQGLTLSIALEQILTATAGQSGLLNLLQERRQHFAKLAEIKLKKKRQAEDKYAIKLACNKIPDSVWCGWFDGSARPNPGSCSIGALLQSPDGQRWEISRSIGYGNSSYAEYHALIALLELALKQQLNSMIVFGDSRVVIDDLQSGSQKYAQGLSELRQQANELMSQIPDLQLKWIPRARNQHADRLALQATQQTVI</sequence>
<accession>A0ABR6XP69</accession>
<evidence type="ECO:0000313" key="3">
    <source>
        <dbReference type="Proteomes" id="UP000643610"/>
    </source>
</evidence>
<keyword evidence="3" id="KW-1185">Reference proteome</keyword>
<comment type="caution">
    <text evidence="2">The sequence shown here is derived from an EMBL/GenBank/DDBJ whole genome shotgun (WGS) entry which is preliminary data.</text>
</comment>
<evidence type="ECO:0000259" key="1">
    <source>
        <dbReference type="PROSITE" id="PS50879"/>
    </source>
</evidence>
<dbReference type="Proteomes" id="UP000643610">
    <property type="component" value="Unassembled WGS sequence"/>
</dbReference>
<dbReference type="InterPro" id="IPR002156">
    <property type="entry name" value="RNaseH_domain"/>
</dbReference>
<dbReference type="InterPro" id="IPR012337">
    <property type="entry name" value="RNaseH-like_sf"/>
</dbReference>
<dbReference type="SUPFAM" id="SSF53098">
    <property type="entry name" value="Ribonuclease H-like"/>
    <property type="match status" value="1"/>
</dbReference>
<dbReference type="PANTHER" id="PTHR48475">
    <property type="entry name" value="RIBONUCLEASE H"/>
    <property type="match status" value="1"/>
</dbReference>
<name>A0ABR6XP69_9BURK</name>
<dbReference type="Gene3D" id="3.30.420.10">
    <property type="entry name" value="Ribonuclease H-like superfamily/Ribonuclease H"/>
    <property type="match status" value="1"/>
</dbReference>
<evidence type="ECO:0000313" key="2">
    <source>
        <dbReference type="EMBL" id="MBC3831304.1"/>
    </source>
</evidence>
<dbReference type="EMBL" id="JACOFU010000002">
    <property type="protein sequence ID" value="MBC3831304.1"/>
    <property type="molecule type" value="Genomic_DNA"/>
</dbReference>
<dbReference type="InterPro" id="IPR036397">
    <property type="entry name" value="RNaseH_sf"/>
</dbReference>
<reference evidence="2 3" key="1">
    <citation type="submission" date="2020-08" db="EMBL/GenBank/DDBJ databases">
        <title>Novel species isolated from subtropical streams in China.</title>
        <authorList>
            <person name="Lu H."/>
        </authorList>
    </citation>
    <scope>NUCLEOTIDE SEQUENCE [LARGE SCALE GENOMIC DNA]</scope>
    <source>
        <strain evidence="2 3">KCTC 52442</strain>
    </source>
</reference>
<dbReference type="CDD" id="cd09279">
    <property type="entry name" value="RNase_HI_like"/>
    <property type="match status" value="1"/>
</dbReference>